<protein>
    <submittedName>
        <fullName evidence="3">Uncharacterized protein</fullName>
    </submittedName>
</protein>
<keyword evidence="2" id="KW-1133">Transmembrane helix</keyword>
<evidence type="ECO:0000256" key="1">
    <source>
        <dbReference type="SAM" id="MobiDB-lite"/>
    </source>
</evidence>
<feature type="transmembrane region" description="Helical" evidence="2">
    <location>
        <begin position="107"/>
        <end position="125"/>
    </location>
</feature>
<proteinExistence type="predicted"/>
<dbReference type="PANTHER" id="PTHR35297">
    <property type="entry name" value="PROTEIN, PUTATIVE-RELATED"/>
    <property type="match status" value="1"/>
</dbReference>
<sequence length="195" mass="21618">NTEHNRTAATKISLSISLSLTMQRQSLGSPVSKLHIHGGGGGGGSSKEDLRLTELHPSSSSSSSATSPTVYNDDDESKTTKPRRFSLSPPPLALSSSLSTHSRPEKLIHLIPLLTLFCFLVLYFSSHSPSPSDLAQFHAFQRPSNRRVDSGEIDDVNRFIELRRGDFLAIRSLRNIQEIEKQSPKFRPHRKIADF</sequence>
<evidence type="ECO:0000313" key="4">
    <source>
        <dbReference type="Proteomes" id="UP000027120"/>
    </source>
</evidence>
<dbReference type="eggNOG" id="ENOG502S26I">
    <property type="taxonomic scope" value="Eukaryota"/>
</dbReference>
<feature type="region of interest" description="Disordered" evidence="1">
    <location>
        <begin position="29"/>
        <end position="98"/>
    </location>
</feature>
<dbReference type="EMBL" id="KK785021">
    <property type="protein sequence ID" value="KDO53170.1"/>
    <property type="molecule type" value="Genomic_DNA"/>
</dbReference>
<dbReference type="PaxDb" id="2711-XP_006471596.1"/>
<evidence type="ECO:0000256" key="2">
    <source>
        <dbReference type="SAM" id="Phobius"/>
    </source>
</evidence>
<evidence type="ECO:0000313" key="3">
    <source>
        <dbReference type="EMBL" id="KDO53170.1"/>
    </source>
</evidence>
<dbReference type="Proteomes" id="UP000027120">
    <property type="component" value="Unassembled WGS sequence"/>
</dbReference>
<dbReference type="PANTHER" id="PTHR35297:SF2">
    <property type="entry name" value="PROTEIN, PUTATIVE-RELATED"/>
    <property type="match status" value="1"/>
</dbReference>
<keyword evidence="4" id="KW-1185">Reference proteome</keyword>
<feature type="non-terminal residue" evidence="3">
    <location>
        <position position="1"/>
    </location>
</feature>
<dbReference type="AlphaFoldDB" id="A0A067EH34"/>
<name>A0A067EH34_CITSI</name>
<organism evidence="3 4">
    <name type="scientific">Citrus sinensis</name>
    <name type="common">Sweet orange</name>
    <name type="synonym">Citrus aurantium var. sinensis</name>
    <dbReference type="NCBI Taxonomy" id="2711"/>
    <lineage>
        <taxon>Eukaryota</taxon>
        <taxon>Viridiplantae</taxon>
        <taxon>Streptophyta</taxon>
        <taxon>Embryophyta</taxon>
        <taxon>Tracheophyta</taxon>
        <taxon>Spermatophyta</taxon>
        <taxon>Magnoliopsida</taxon>
        <taxon>eudicotyledons</taxon>
        <taxon>Gunneridae</taxon>
        <taxon>Pentapetalae</taxon>
        <taxon>rosids</taxon>
        <taxon>malvids</taxon>
        <taxon>Sapindales</taxon>
        <taxon>Rutaceae</taxon>
        <taxon>Aurantioideae</taxon>
        <taxon>Citrus</taxon>
    </lineage>
</organism>
<accession>A0A067EH34</accession>
<keyword evidence="2" id="KW-0472">Membrane</keyword>
<gene>
    <name evidence="3" type="ORF">CISIN_1g044919mg</name>
</gene>
<keyword evidence="2" id="KW-0812">Transmembrane</keyword>
<dbReference type="STRING" id="2711.A0A067EH34"/>
<reference evidence="3 4" key="1">
    <citation type="submission" date="2014-04" db="EMBL/GenBank/DDBJ databases">
        <authorList>
            <consortium name="International Citrus Genome Consortium"/>
            <person name="Gmitter F."/>
            <person name="Chen C."/>
            <person name="Farmerie W."/>
            <person name="Harkins T."/>
            <person name="Desany B."/>
            <person name="Mohiuddin M."/>
            <person name="Kodira C."/>
            <person name="Borodovsky M."/>
            <person name="Lomsadze A."/>
            <person name="Burns P."/>
            <person name="Jenkins J."/>
            <person name="Prochnik S."/>
            <person name="Shu S."/>
            <person name="Chapman J."/>
            <person name="Pitluck S."/>
            <person name="Schmutz J."/>
            <person name="Rokhsar D."/>
        </authorList>
    </citation>
    <scope>NUCLEOTIDE SEQUENCE</scope>
</reference>